<accession>A0ABD5UKY2</accession>
<name>A0ABD5UKY2_9EURY</name>
<dbReference type="AlphaFoldDB" id="A0ABD5UKY2"/>
<gene>
    <name evidence="2" type="ORF">ACFQEY_00540</name>
</gene>
<feature type="region of interest" description="Disordered" evidence="1">
    <location>
        <begin position="1"/>
        <end position="22"/>
    </location>
</feature>
<evidence type="ECO:0000313" key="3">
    <source>
        <dbReference type="Proteomes" id="UP001596333"/>
    </source>
</evidence>
<dbReference type="RefSeq" id="WP_379763710.1">
    <property type="nucleotide sequence ID" value="NZ_JBHSXI010000001.1"/>
</dbReference>
<dbReference type="EMBL" id="JBHSXI010000001">
    <property type="protein sequence ID" value="MFC6887546.1"/>
    <property type="molecule type" value="Genomic_DNA"/>
</dbReference>
<keyword evidence="3" id="KW-1185">Reference proteome</keyword>
<proteinExistence type="predicted"/>
<evidence type="ECO:0000313" key="2">
    <source>
        <dbReference type="EMBL" id="MFC6887546.1"/>
    </source>
</evidence>
<organism evidence="2 3">
    <name type="scientific">Halorubrum trueperi</name>
    <dbReference type="NCBI Taxonomy" id="2004704"/>
    <lineage>
        <taxon>Archaea</taxon>
        <taxon>Methanobacteriati</taxon>
        <taxon>Methanobacteriota</taxon>
        <taxon>Stenosarchaea group</taxon>
        <taxon>Halobacteria</taxon>
        <taxon>Halobacteriales</taxon>
        <taxon>Haloferacaceae</taxon>
        <taxon>Halorubrum</taxon>
    </lineage>
</organism>
<reference evidence="2 3" key="1">
    <citation type="journal article" date="2019" name="Int. J. Syst. Evol. Microbiol.">
        <title>The Global Catalogue of Microorganisms (GCM) 10K type strain sequencing project: providing services to taxonomists for standard genome sequencing and annotation.</title>
        <authorList>
            <consortium name="The Broad Institute Genomics Platform"/>
            <consortium name="The Broad Institute Genome Sequencing Center for Infectious Disease"/>
            <person name="Wu L."/>
            <person name="Ma J."/>
        </authorList>
    </citation>
    <scope>NUCLEOTIDE SEQUENCE [LARGE SCALE GENOMIC DNA]</scope>
    <source>
        <strain evidence="2 3">Y73</strain>
    </source>
</reference>
<protein>
    <submittedName>
        <fullName evidence="2">Uncharacterized protein</fullName>
    </submittedName>
</protein>
<comment type="caution">
    <text evidence="2">The sequence shown here is derived from an EMBL/GenBank/DDBJ whole genome shotgun (WGS) entry which is preliminary data.</text>
</comment>
<dbReference type="Proteomes" id="UP001596333">
    <property type="component" value="Unassembled WGS sequence"/>
</dbReference>
<sequence length="52" mass="5427">MSDREAHVGDSGAGIFLSGSDLETLGIDPSTTDRVGYDVTADGVELREVADE</sequence>
<evidence type="ECO:0000256" key="1">
    <source>
        <dbReference type="SAM" id="MobiDB-lite"/>
    </source>
</evidence>